<proteinExistence type="predicted"/>
<keyword evidence="4" id="KW-0472">Membrane</keyword>
<evidence type="ECO:0000256" key="4">
    <source>
        <dbReference type="SAM" id="Phobius"/>
    </source>
</evidence>
<name>A0A5C5BE63_9MICO</name>
<evidence type="ECO:0000256" key="2">
    <source>
        <dbReference type="ARBA" id="ARBA00023163"/>
    </source>
</evidence>
<evidence type="ECO:0000313" key="6">
    <source>
        <dbReference type="Proteomes" id="UP000313849"/>
    </source>
</evidence>
<evidence type="ECO:0000313" key="5">
    <source>
        <dbReference type="EMBL" id="TNU74857.1"/>
    </source>
</evidence>
<protein>
    <submittedName>
        <fullName evidence="5">Anti-sigma factor</fullName>
    </submittedName>
</protein>
<sequence length="269" mass="26726">MGHLDEEDLAGAALGEELRPPDAEHLAGCAACQAEVAAFRSVLAAGSDAGARSGAGAGLEAPPARIWDRVAAEAGFDEPAIAGAVAGRAGAGEEAGAAATPAPAPPAPTDSAVPSAASPSSPRRWRTRTIVWTAAASIAVGAGVGVAVAQLLNGVDDARPLASAVLEPLPGWSVPGTAAVTERDGRLSLTVDLPDDTQAGYQEVWLISTDLTRLISVGVLDGDSGTFTLPAGIDLADFAIVDVSDEAFDGDPGHSGVSIVRGELSPSVA</sequence>
<keyword evidence="2" id="KW-0804">Transcription</keyword>
<accession>A0A5C5BE63</accession>
<evidence type="ECO:0000256" key="3">
    <source>
        <dbReference type="SAM" id="MobiDB-lite"/>
    </source>
</evidence>
<dbReference type="RefSeq" id="WP_139986613.1">
    <property type="nucleotide sequence ID" value="NZ_VENP01000020.1"/>
</dbReference>
<dbReference type="Proteomes" id="UP000313849">
    <property type="component" value="Unassembled WGS sequence"/>
</dbReference>
<dbReference type="GO" id="GO:0005886">
    <property type="term" value="C:plasma membrane"/>
    <property type="evidence" value="ECO:0007669"/>
    <property type="project" value="InterPro"/>
</dbReference>
<keyword evidence="4" id="KW-1133">Transmembrane helix</keyword>
<dbReference type="OrthoDB" id="4328740at2"/>
<gene>
    <name evidence="5" type="ORF">FH969_07000</name>
</gene>
<dbReference type="Gene3D" id="1.10.10.1320">
    <property type="entry name" value="Anti-sigma factor, zinc-finger domain"/>
    <property type="match status" value="1"/>
</dbReference>
<dbReference type="EMBL" id="VENP01000020">
    <property type="protein sequence ID" value="TNU74857.1"/>
    <property type="molecule type" value="Genomic_DNA"/>
</dbReference>
<feature type="compositionally biased region" description="Low complexity" evidence="3">
    <location>
        <begin position="92"/>
        <end position="101"/>
    </location>
</feature>
<keyword evidence="4" id="KW-0812">Transmembrane</keyword>
<feature type="region of interest" description="Disordered" evidence="3">
    <location>
        <begin position="92"/>
        <end position="124"/>
    </location>
</feature>
<keyword evidence="6" id="KW-1185">Reference proteome</keyword>
<dbReference type="InterPro" id="IPR041916">
    <property type="entry name" value="Anti_sigma_zinc_sf"/>
</dbReference>
<keyword evidence="1" id="KW-0805">Transcription regulation</keyword>
<organism evidence="5 6">
    <name type="scientific">Miniimonas arenae</name>
    <dbReference type="NCBI Taxonomy" id="676201"/>
    <lineage>
        <taxon>Bacteria</taxon>
        <taxon>Bacillati</taxon>
        <taxon>Actinomycetota</taxon>
        <taxon>Actinomycetes</taxon>
        <taxon>Micrococcales</taxon>
        <taxon>Beutenbergiaceae</taxon>
        <taxon>Miniimonas</taxon>
    </lineage>
</organism>
<evidence type="ECO:0000256" key="1">
    <source>
        <dbReference type="ARBA" id="ARBA00023015"/>
    </source>
</evidence>
<feature type="transmembrane region" description="Helical" evidence="4">
    <location>
        <begin position="130"/>
        <end position="152"/>
    </location>
</feature>
<feature type="compositionally biased region" description="Low complexity" evidence="3">
    <location>
        <begin position="109"/>
        <end position="122"/>
    </location>
</feature>
<dbReference type="AlphaFoldDB" id="A0A5C5BE63"/>
<reference evidence="5 6" key="1">
    <citation type="submission" date="2019-06" db="EMBL/GenBank/DDBJ databases">
        <title>Draft genome sequence of Miniimonas arenae KCTC 19750T isolated from sea sand.</title>
        <authorList>
            <person name="Park S.-J."/>
        </authorList>
    </citation>
    <scope>NUCLEOTIDE SEQUENCE [LARGE SCALE GENOMIC DNA]</scope>
    <source>
        <strain evidence="5 6">KCTC 19750</strain>
    </source>
</reference>
<comment type="caution">
    <text evidence="5">The sequence shown here is derived from an EMBL/GenBank/DDBJ whole genome shotgun (WGS) entry which is preliminary data.</text>
</comment>